<dbReference type="InterPro" id="IPR008868">
    <property type="entry name" value="TniB"/>
</dbReference>
<accession>A0A1X7K786</accession>
<name>A0A1X7K786_9BURK</name>
<evidence type="ECO:0000313" key="2">
    <source>
        <dbReference type="Proteomes" id="UP000193228"/>
    </source>
</evidence>
<dbReference type="SUPFAM" id="SSF52540">
    <property type="entry name" value="P-loop containing nucleoside triphosphate hydrolases"/>
    <property type="match status" value="1"/>
</dbReference>
<dbReference type="EMBL" id="FXAT01000003">
    <property type="protein sequence ID" value="SMG36927.1"/>
    <property type="molecule type" value="Genomic_DNA"/>
</dbReference>
<dbReference type="AlphaFoldDB" id="A0A1X7K786"/>
<gene>
    <name evidence="1" type="ORF">SAMN06265784_103433</name>
</gene>
<keyword evidence="2" id="KW-1185">Reference proteome</keyword>
<proteinExistence type="predicted"/>
<dbReference type="OrthoDB" id="8778409at2"/>
<dbReference type="RefSeq" id="WP_085482878.1">
    <property type="nucleotide sequence ID" value="NZ_FXAT01000003.1"/>
</dbReference>
<dbReference type="Proteomes" id="UP000193228">
    <property type="component" value="Unassembled WGS sequence"/>
</dbReference>
<sequence length="329" mass="36051">MTPAQKLLVAIETCELPHPHFMEHFQPLKQRVENALAGRASRIERIMGPSRVGKSMLVNALVREFDEPKIDGRRRVPVLVVPVPTPATTLELPKSVVAALGMPVQRSITPGAMRTRMLEQLRLVGTRVIIFEEASHLVEEGSRVPVRAAADWFKALADSHNLTLFFFGVPRLKILFDNNEQLRLRASATRLLLPYDSRIAGDMGAFHSCVAAFANLFADHGFPIALSPTALTYQCYLLSGGLIGIVSRFMQELADRMAAEAPRTLTFADCQAALKGVTATGSPNFPAFENPNTVENAIAPAALHQAFLQVMRDNDLAAPIINNQPEAVQ</sequence>
<dbReference type="InterPro" id="IPR027417">
    <property type="entry name" value="P-loop_NTPase"/>
</dbReference>
<reference evidence="2" key="1">
    <citation type="submission" date="2017-04" db="EMBL/GenBank/DDBJ databases">
        <authorList>
            <person name="Varghese N."/>
            <person name="Submissions S."/>
        </authorList>
    </citation>
    <scope>NUCLEOTIDE SEQUENCE [LARGE SCALE GENOMIC DNA]</scope>
    <source>
        <strain evidence="2">LMG 29540</strain>
    </source>
</reference>
<protein>
    <submittedName>
        <fullName evidence="1">TniB protein</fullName>
    </submittedName>
</protein>
<organism evidence="1 2">
    <name type="scientific">Paraburkholderia susongensis</name>
    <dbReference type="NCBI Taxonomy" id="1515439"/>
    <lineage>
        <taxon>Bacteria</taxon>
        <taxon>Pseudomonadati</taxon>
        <taxon>Pseudomonadota</taxon>
        <taxon>Betaproteobacteria</taxon>
        <taxon>Burkholderiales</taxon>
        <taxon>Burkholderiaceae</taxon>
        <taxon>Paraburkholderia</taxon>
    </lineage>
</organism>
<dbReference type="Pfam" id="PF05621">
    <property type="entry name" value="TniB"/>
    <property type="match status" value="1"/>
</dbReference>
<dbReference type="STRING" id="1515439.SAMN06265784_103433"/>
<evidence type="ECO:0000313" key="1">
    <source>
        <dbReference type="EMBL" id="SMG36927.1"/>
    </source>
</evidence>
<dbReference type="Gene3D" id="3.40.50.300">
    <property type="entry name" value="P-loop containing nucleotide triphosphate hydrolases"/>
    <property type="match status" value="1"/>
</dbReference>